<dbReference type="RefSeq" id="WP_224191862.1">
    <property type="nucleotide sequence ID" value="NZ_JAIRAU010000011.1"/>
</dbReference>
<proteinExistence type="predicted"/>
<keyword evidence="2" id="KW-1185">Reference proteome</keyword>
<organism evidence="1 2">
    <name type="scientific">Nannocystis pusilla</name>
    <dbReference type="NCBI Taxonomy" id="889268"/>
    <lineage>
        <taxon>Bacteria</taxon>
        <taxon>Pseudomonadati</taxon>
        <taxon>Myxococcota</taxon>
        <taxon>Polyangia</taxon>
        <taxon>Nannocystales</taxon>
        <taxon>Nannocystaceae</taxon>
        <taxon>Nannocystis</taxon>
    </lineage>
</organism>
<sequence length="715" mass="80926">MPPSARITDGHTCPVHGGGPVCVGDATIIVGNVPAARLGDGLICPCGPDLISQGENTVIFGNMPAARLGDATAHGGALAQGCPTVLIGSTAQTEALKTDKPFCEKCPYEDLPPELEGFPPVIIDAHMHIQSGNCAPLPPLRAKAMGIRIDRGTVNFMAGVPILSSLMVGDMGEVAPEPTHVVGERLISENNGVDFLAGGAGGYFVGISIVLTMDMDFCHLDGYDGLHIYQEDEEGRRWYANRKNATQRYEDCSRVYLDSNEDLPMDAEEKDPQAQEEPLESSRQFDRYLKDQRSNCYETWRQQRRRTEMVAAQNPLRLLPLYHYEPRRYITLEAPDAPFKHLVENGGIYVGLKMYTSQGYMPKESTERGKKTGDVTRAFFSRLAGEGLPLQTHCTPEGWYTHHRKLYVDLATDAVRDQYRHPISGDLDDDERMQYFQEHFVHPEAWRFVMQDNPSLRLCLAHWASDDKLWRDSVADFKKPAMTRAELREFQKWAIGRAGNRYHRNLHELWPESPYGKSHAMPSVDANGNVYAKSWIRSIVEMCGEYTNFYTDLSYLPIFKEFAAWGGEKTPYWHTLVEILRDHPHMVDKLMFGTDWYMILMDKLGYRKWYEDTIKALEEVSKALEGQFSAHFLFHQFALINPIKFYRLDKIVDKLKDNFTAAIGRLDGGDKAKMLSDLERRHQVLAAACDQARMTKMQTAVKQGPLRFTGPEGWL</sequence>
<dbReference type="Proteomes" id="UP001139031">
    <property type="component" value="Unassembled WGS sequence"/>
</dbReference>
<name>A0ABS7TPE1_9BACT</name>
<accession>A0ABS7TPE1</accession>
<dbReference type="EMBL" id="JAIRAU010000011">
    <property type="protein sequence ID" value="MBZ5710093.1"/>
    <property type="molecule type" value="Genomic_DNA"/>
</dbReference>
<gene>
    <name evidence="1" type="ORF">K7C98_12585</name>
</gene>
<dbReference type="Gene3D" id="2.60.200.60">
    <property type="match status" value="1"/>
</dbReference>
<evidence type="ECO:0000313" key="1">
    <source>
        <dbReference type="EMBL" id="MBZ5710093.1"/>
    </source>
</evidence>
<evidence type="ECO:0000313" key="2">
    <source>
        <dbReference type="Proteomes" id="UP001139031"/>
    </source>
</evidence>
<dbReference type="Pfam" id="PF05488">
    <property type="entry name" value="PAAR_motif"/>
    <property type="match status" value="1"/>
</dbReference>
<comment type="caution">
    <text evidence="1">The sequence shown here is derived from an EMBL/GenBank/DDBJ whole genome shotgun (WGS) entry which is preliminary data.</text>
</comment>
<dbReference type="CDD" id="cd14738">
    <property type="entry name" value="PAAR_2"/>
    <property type="match status" value="1"/>
</dbReference>
<dbReference type="Gene3D" id="3.20.20.140">
    <property type="entry name" value="Metal-dependent hydrolases"/>
    <property type="match status" value="1"/>
</dbReference>
<dbReference type="InterPro" id="IPR032466">
    <property type="entry name" value="Metal_Hydrolase"/>
</dbReference>
<dbReference type="InterPro" id="IPR008727">
    <property type="entry name" value="PAAR_motif"/>
</dbReference>
<protein>
    <submittedName>
        <fullName evidence="1">PAAR domain-containing protein</fullName>
    </submittedName>
</protein>
<dbReference type="SUPFAM" id="SSF51556">
    <property type="entry name" value="Metallo-dependent hydrolases"/>
    <property type="match status" value="1"/>
</dbReference>
<reference evidence="1" key="1">
    <citation type="submission" date="2021-08" db="EMBL/GenBank/DDBJ databases">
        <authorList>
            <person name="Stevens D.C."/>
        </authorList>
    </citation>
    <scope>NUCLEOTIDE SEQUENCE</scope>
    <source>
        <strain evidence="1">DSM 53165</strain>
    </source>
</reference>